<keyword evidence="3" id="KW-0732">Signal</keyword>
<dbReference type="SUPFAM" id="SSF52058">
    <property type="entry name" value="L domain-like"/>
    <property type="match status" value="1"/>
</dbReference>
<dbReference type="Gene3D" id="3.80.10.10">
    <property type="entry name" value="Ribonuclease Inhibitor"/>
    <property type="match status" value="1"/>
</dbReference>
<comment type="similarity">
    <text evidence="1">Belongs to the G-protein coupled receptor 2 family. Adhesion G-protein coupled receptor (ADGR) subfamily.</text>
</comment>
<keyword evidence="4" id="KW-0675">Receptor</keyword>
<dbReference type="GO" id="GO:0007166">
    <property type="term" value="P:cell surface receptor signaling pathway"/>
    <property type="evidence" value="ECO:0007669"/>
    <property type="project" value="TreeGrafter"/>
</dbReference>
<keyword evidence="2" id="KW-0433">Leucine-rich repeat</keyword>
<evidence type="ECO:0000259" key="5">
    <source>
        <dbReference type="SMART" id="SM00082"/>
    </source>
</evidence>
<dbReference type="GO" id="GO:0002040">
    <property type="term" value="P:sprouting angiogenesis"/>
    <property type="evidence" value="ECO:0007669"/>
    <property type="project" value="TreeGrafter"/>
</dbReference>
<dbReference type="InterPro" id="IPR032675">
    <property type="entry name" value="LRR_dom_sf"/>
</dbReference>
<comment type="caution">
    <text evidence="6">The sequence shown here is derived from an EMBL/GenBank/DDBJ whole genome shotgun (WGS) entry which is preliminary data.</text>
</comment>
<dbReference type="Proteomes" id="UP000437017">
    <property type="component" value="Unassembled WGS sequence"/>
</dbReference>
<dbReference type="InterPro" id="IPR000483">
    <property type="entry name" value="Cys-rich_flank_reg_C"/>
</dbReference>
<dbReference type="OrthoDB" id="72369at2759"/>
<organism evidence="6 7">
    <name type="scientific">Balaenoptera physalus</name>
    <name type="common">Fin whale</name>
    <name type="synonym">Balaena physalus</name>
    <dbReference type="NCBI Taxonomy" id="9770"/>
    <lineage>
        <taxon>Eukaryota</taxon>
        <taxon>Metazoa</taxon>
        <taxon>Chordata</taxon>
        <taxon>Craniata</taxon>
        <taxon>Vertebrata</taxon>
        <taxon>Euteleostomi</taxon>
        <taxon>Mammalia</taxon>
        <taxon>Eutheria</taxon>
        <taxon>Laurasiatheria</taxon>
        <taxon>Artiodactyla</taxon>
        <taxon>Whippomorpha</taxon>
        <taxon>Cetacea</taxon>
        <taxon>Mysticeti</taxon>
        <taxon>Balaenopteridae</taxon>
        <taxon>Balaenoptera</taxon>
    </lineage>
</organism>
<dbReference type="PANTHER" id="PTHR45930">
    <property type="entry name" value="G-PROTEIN COUPLED RECEPTOR 124-LIKE PROTEIN"/>
    <property type="match status" value="1"/>
</dbReference>
<dbReference type="EMBL" id="SGJD01004928">
    <property type="protein sequence ID" value="KAB0390945.1"/>
    <property type="molecule type" value="Genomic_DNA"/>
</dbReference>
<feature type="domain" description="LRRCT" evidence="5">
    <location>
        <begin position="102"/>
        <end position="152"/>
    </location>
</feature>
<evidence type="ECO:0000256" key="1">
    <source>
        <dbReference type="ARBA" id="ARBA00007343"/>
    </source>
</evidence>
<dbReference type="InterPro" id="IPR051963">
    <property type="entry name" value="Adhesion_GPCR_A"/>
</dbReference>
<dbReference type="PANTHER" id="PTHR45930:SF1">
    <property type="entry name" value="ADHESION G PROTEIN-COUPLED RECEPTOR A2"/>
    <property type="match status" value="1"/>
</dbReference>
<gene>
    <name evidence="6" type="ORF">E2I00_011101</name>
</gene>
<evidence type="ECO:0000313" key="7">
    <source>
        <dbReference type="Proteomes" id="UP000437017"/>
    </source>
</evidence>
<dbReference type="PROSITE" id="PS51257">
    <property type="entry name" value="PROKAR_LIPOPROTEIN"/>
    <property type="match status" value="1"/>
</dbReference>
<accession>A0A643BTM9</accession>
<dbReference type="GO" id="GO:1990909">
    <property type="term" value="C:Wnt signalosome"/>
    <property type="evidence" value="ECO:0007669"/>
    <property type="project" value="TreeGrafter"/>
</dbReference>
<dbReference type="GO" id="GO:0007417">
    <property type="term" value="P:central nervous system development"/>
    <property type="evidence" value="ECO:0007669"/>
    <property type="project" value="TreeGrafter"/>
</dbReference>
<dbReference type="GO" id="GO:0090263">
    <property type="term" value="P:positive regulation of canonical Wnt signaling pathway"/>
    <property type="evidence" value="ECO:0007669"/>
    <property type="project" value="TreeGrafter"/>
</dbReference>
<keyword evidence="7" id="KW-1185">Reference proteome</keyword>
<dbReference type="GO" id="GO:0005886">
    <property type="term" value="C:plasma membrane"/>
    <property type="evidence" value="ECO:0007669"/>
    <property type="project" value="TreeGrafter"/>
</dbReference>
<proteinExistence type="inferred from homology"/>
<dbReference type="AlphaFoldDB" id="A0A643BTM9"/>
<dbReference type="SMART" id="SM00082">
    <property type="entry name" value="LRRCT"/>
    <property type="match status" value="1"/>
</dbReference>
<evidence type="ECO:0000256" key="2">
    <source>
        <dbReference type="ARBA" id="ARBA00022614"/>
    </source>
</evidence>
<sequence>MARFPFQMCDQKVHRRATFFPSPGLTASVCACVTGRGPVSITEHAVRPRLLSNNKISGLRNGSFLGLPLLEKLNISGNIFSSLPPGVFDELPALKVVDLGTEFLTCDCRLRWLLSWARNRSVQLSERTLCAYPSALHAQALGGLQEAQLRCVESIIFIRSKPACSSPVLLSPETLQPPFSFRAGAGSRPDRGAWLCPHWTLTHRSASRPVSPPTEGALELHTHHLIPSLRQVVFQGDRLPFQCSASYLGNDTHVRWYHNRAPVEGDEQAGILLGDSLIHDCTFITRYRPCGPFWAHGAGGGGHSTLTHPAKEMA</sequence>
<name>A0A643BTM9_BALPH</name>
<evidence type="ECO:0000256" key="3">
    <source>
        <dbReference type="ARBA" id="ARBA00022729"/>
    </source>
</evidence>
<reference evidence="6 7" key="1">
    <citation type="journal article" date="2019" name="PLoS ONE">
        <title>Genomic analyses reveal an absence of contemporary introgressive admixture between fin whales and blue whales, despite known hybrids.</title>
        <authorList>
            <person name="Westbury M.V."/>
            <person name="Petersen B."/>
            <person name="Lorenzen E.D."/>
        </authorList>
    </citation>
    <scope>NUCLEOTIDE SEQUENCE [LARGE SCALE GENOMIC DNA]</scope>
    <source>
        <strain evidence="6">FinWhale-01</strain>
    </source>
</reference>
<evidence type="ECO:0000313" key="6">
    <source>
        <dbReference type="EMBL" id="KAB0390945.1"/>
    </source>
</evidence>
<evidence type="ECO:0000256" key="4">
    <source>
        <dbReference type="ARBA" id="ARBA00023170"/>
    </source>
</evidence>
<dbReference type="Pfam" id="PF13855">
    <property type="entry name" value="LRR_8"/>
    <property type="match status" value="1"/>
</dbReference>
<protein>
    <recommendedName>
        <fullName evidence="5">LRRCT domain-containing protein</fullName>
    </recommendedName>
</protein>
<dbReference type="InterPro" id="IPR001611">
    <property type="entry name" value="Leu-rich_rpt"/>
</dbReference>